<evidence type="ECO:0000313" key="2">
    <source>
        <dbReference type="EMBL" id="KAH8020384.1"/>
    </source>
</evidence>
<evidence type="ECO:0000256" key="1">
    <source>
        <dbReference type="SAM" id="MobiDB-lite"/>
    </source>
</evidence>
<reference evidence="2" key="1">
    <citation type="journal article" date="2020" name="Cell">
        <title>Large-Scale Comparative Analyses of Tick Genomes Elucidate Their Genetic Diversity and Vector Capacities.</title>
        <authorList>
            <consortium name="Tick Genome and Microbiome Consortium (TIGMIC)"/>
            <person name="Jia N."/>
            <person name="Wang J."/>
            <person name="Shi W."/>
            <person name="Du L."/>
            <person name="Sun Y."/>
            <person name="Zhan W."/>
            <person name="Jiang J.F."/>
            <person name="Wang Q."/>
            <person name="Zhang B."/>
            <person name="Ji P."/>
            <person name="Bell-Sakyi L."/>
            <person name="Cui X.M."/>
            <person name="Yuan T.T."/>
            <person name="Jiang B.G."/>
            <person name="Yang W.F."/>
            <person name="Lam T.T."/>
            <person name="Chang Q.C."/>
            <person name="Ding S.J."/>
            <person name="Wang X.J."/>
            <person name="Zhu J.G."/>
            <person name="Ruan X.D."/>
            <person name="Zhao L."/>
            <person name="Wei J.T."/>
            <person name="Ye R.Z."/>
            <person name="Que T.C."/>
            <person name="Du C.H."/>
            <person name="Zhou Y.H."/>
            <person name="Cheng J.X."/>
            <person name="Dai P.F."/>
            <person name="Guo W.B."/>
            <person name="Han X.H."/>
            <person name="Huang E.J."/>
            <person name="Li L.F."/>
            <person name="Wei W."/>
            <person name="Gao Y.C."/>
            <person name="Liu J.Z."/>
            <person name="Shao H.Z."/>
            <person name="Wang X."/>
            <person name="Wang C.C."/>
            <person name="Yang T.C."/>
            <person name="Huo Q.B."/>
            <person name="Li W."/>
            <person name="Chen H.Y."/>
            <person name="Chen S.E."/>
            <person name="Zhou L.G."/>
            <person name="Ni X.B."/>
            <person name="Tian J.H."/>
            <person name="Sheng Y."/>
            <person name="Liu T."/>
            <person name="Pan Y.S."/>
            <person name="Xia L.Y."/>
            <person name="Li J."/>
            <person name="Zhao F."/>
            <person name="Cao W.C."/>
        </authorList>
    </citation>
    <scope>NUCLEOTIDE SEQUENCE</scope>
    <source>
        <strain evidence="2">Rmic-2018</strain>
    </source>
</reference>
<proteinExistence type="predicted"/>
<comment type="caution">
    <text evidence="2">The sequence shown here is derived from an EMBL/GenBank/DDBJ whole genome shotgun (WGS) entry which is preliminary data.</text>
</comment>
<dbReference type="Proteomes" id="UP000821866">
    <property type="component" value="Chromosome 7"/>
</dbReference>
<evidence type="ECO:0000313" key="3">
    <source>
        <dbReference type="Proteomes" id="UP000821866"/>
    </source>
</evidence>
<feature type="region of interest" description="Disordered" evidence="1">
    <location>
        <begin position="1"/>
        <end position="63"/>
    </location>
</feature>
<gene>
    <name evidence="2" type="ORF">HPB51_001017</name>
</gene>
<sequence length="221" mass="23332">MQQRTPQASGPAVFAQTATPATTSKLSRQAVPKPNTPTSPTAAAPFSGAPVASGEPPDPLPLDPTGVSFAQLFHQALRRAARQPLVIVGNFKASSPHWGYDYGKTQGRQLRDIISSLSLTLLTDPAHPTRFGEALGLPVPACVSPGKRSLVSTYMYPGVFPYALANEPELKSLPGEIDAKLKPASLLPLEPTWGDRLKLKPASLPSEVAATLASALLDLPR</sequence>
<feature type="compositionally biased region" description="Low complexity" evidence="1">
    <location>
        <begin position="32"/>
        <end position="50"/>
    </location>
</feature>
<reference evidence="2" key="2">
    <citation type="submission" date="2021-09" db="EMBL/GenBank/DDBJ databases">
        <authorList>
            <person name="Jia N."/>
            <person name="Wang J."/>
            <person name="Shi W."/>
            <person name="Du L."/>
            <person name="Sun Y."/>
            <person name="Zhan W."/>
            <person name="Jiang J."/>
            <person name="Wang Q."/>
            <person name="Zhang B."/>
            <person name="Ji P."/>
            <person name="Sakyi L.B."/>
            <person name="Cui X."/>
            <person name="Yuan T."/>
            <person name="Jiang B."/>
            <person name="Yang W."/>
            <person name="Lam T.T.-Y."/>
            <person name="Chang Q."/>
            <person name="Ding S."/>
            <person name="Wang X."/>
            <person name="Zhu J."/>
            <person name="Ruan X."/>
            <person name="Zhao L."/>
            <person name="Wei J."/>
            <person name="Que T."/>
            <person name="Du C."/>
            <person name="Cheng J."/>
            <person name="Dai P."/>
            <person name="Han X."/>
            <person name="Huang E."/>
            <person name="Gao Y."/>
            <person name="Liu J."/>
            <person name="Shao H."/>
            <person name="Ye R."/>
            <person name="Li L."/>
            <person name="Wei W."/>
            <person name="Wang X."/>
            <person name="Wang C."/>
            <person name="Huo Q."/>
            <person name="Li W."/>
            <person name="Guo W."/>
            <person name="Chen H."/>
            <person name="Chen S."/>
            <person name="Zhou L."/>
            <person name="Zhou L."/>
            <person name="Ni X."/>
            <person name="Tian J."/>
            <person name="Zhou Y."/>
            <person name="Sheng Y."/>
            <person name="Liu T."/>
            <person name="Pan Y."/>
            <person name="Xia L."/>
            <person name="Li J."/>
            <person name="Zhao F."/>
            <person name="Cao W."/>
        </authorList>
    </citation>
    <scope>NUCLEOTIDE SEQUENCE</scope>
    <source>
        <strain evidence="2">Rmic-2018</strain>
        <tissue evidence="2">Larvae</tissue>
    </source>
</reference>
<accession>A0A9J6DE79</accession>
<keyword evidence="3" id="KW-1185">Reference proteome</keyword>
<dbReference type="SUPFAM" id="SSF56219">
    <property type="entry name" value="DNase I-like"/>
    <property type="match status" value="1"/>
</dbReference>
<dbReference type="AlphaFoldDB" id="A0A9J6DE79"/>
<dbReference type="Gene3D" id="3.60.10.10">
    <property type="entry name" value="Endonuclease/exonuclease/phosphatase"/>
    <property type="match status" value="1"/>
</dbReference>
<organism evidence="2 3">
    <name type="scientific">Rhipicephalus microplus</name>
    <name type="common">Cattle tick</name>
    <name type="synonym">Boophilus microplus</name>
    <dbReference type="NCBI Taxonomy" id="6941"/>
    <lineage>
        <taxon>Eukaryota</taxon>
        <taxon>Metazoa</taxon>
        <taxon>Ecdysozoa</taxon>
        <taxon>Arthropoda</taxon>
        <taxon>Chelicerata</taxon>
        <taxon>Arachnida</taxon>
        <taxon>Acari</taxon>
        <taxon>Parasitiformes</taxon>
        <taxon>Ixodida</taxon>
        <taxon>Ixodoidea</taxon>
        <taxon>Ixodidae</taxon>
        <taxon>Rhipicephalinae</taxon>
        <taxon>Rhipicephalus</taxon>
        <taxon>Boophilus</taxon>
    </lineage>
</organism>
<name>A0A9J6DE79_RHIMP</name>
<feature type="compositionally biased region" description="Polar residues" evidence="1">
    <location>
        <begin position="16"/>
        <end position="27"/>
    </location>
</feature>
<dbReference type="EMBL" id="JABSTU010000009">
    <property type="protein sequence ID" value="KAH8020384.1"/>
    <property type="molecule type" value="Genomic_DNA"/>
</dbReference>
<protein>
    <submittedName>
        <fullName evidence="2">Uncharacterized protein</fullName>
    </submittedName>
</protein>
<dbReference type="InterPro" id="IPR036691">
    <property type="entry name" value="Endo/exonu/phosph_ase_sf"/>
</dbReference>